<proteinExistence type="predicted"/>
<protein>
    <recommendedName>
        <fullName evidence="3">Laminin domain protein</fullName>
    </recommendedName>
</protein>
<dbReference type="EMBL" id="CAJMWW010000002">
    <property type="protein sequence ID" value="CAE6395122.1"/>
    <property type="molecule type" value="Genomic_DNA"/>
</dbReference>
<sequence>MCTLANRPEQPRPTFTMANHPWYPLGQICSPPELPSYLKDVCNLKQIIGVPSDDDVIGIHSVIHAANRVSVVPGMSNPRLLMSLADHLFSVQMAKYRSKYSLLIFPSNTIYTPPTLPAQFCVSLEPVSGAPTDAEIMQVHDAVQTYQGMRRFPSMFDAHVNMELSQHLFDLQMARYMRLAGEGKPDPVLQQNANLPRVTEEAAPVDVEITPIANDAETDENVAGRNSHLVPSIDAQELMEQSNGLTERSNQVLESLNKIIERSHSQSGPTRCSNSLIVSPTYLVASNDRNNYYPKLIDQCNDQLGSRSSPIN</sequence>
<accession>A0A8H2WQX6</accession>
<dbReference type="Proteomes" id="UP000663841">
    <property type="component" value="Unassembled WGS sequence"/>
</dbReference>
<reference evidence="1" key="1">
    <citation type="submission" date="2021-01" db="EMBL/GenBank/DDBJ databases">
        <authorList>
            <person name="Kaushik A."/>
        </authorList>
    </citation>
    <scope>NUCLEOTIDE SEQUENCE</scope>
    <source>
        <strain evidence="1">AG3-T5</strain>
    </source>
</reference>
<comment type="caution">
    <text evidence="1">The sequence shown here is derived from an EMBL/GenBank/DDBJ whole genome shotgun (WGS) entry which is preliminary data.</text>
</comment>
<gene>
    <name evidence="1" type="ORF">RDB_LOCUS852</name>
</gene>
<evidence type="ECO:0000313" key="2">
    <source>
        <dbReference type="Proteomes" id="UP000663841"/>
    </source>
</evidence>
<evidence type="ECO:0000313" key="1">
    <source>
        <dbReference type="EMBL" id="CAE6395122.1"/>
    </source>
</evidence>
<name>A0A8H2WQX6_9AGAM</name>
<dbReference type="AlphaFoldDB" id="A0A8H2WQX6"/>
<evidence type="ECO:0008006" key="3">
    <source>
        <dbReference type="Google" id="ProtNLM"/>
    </source>
</evidence>
<organism evidence="1 2">
    <name type="scientific">Rhizoctonia solani</name>
    <dbReference type="NCBI Taxonomy" id="456999"/>
    <lineage>
        <taxon>Eukaryota</taxon>
        <taxon>Fungi</taxon>
        <taxon>Dikarya</taxon>
        <taxon>Basidiomycota</taxon>
        <taxon>Agaricomycotina</taxon>
        <taxon>Agaricomycetes</taxon>
        <taxon>Cantharellales</taxon>
        <taxon>Ceratobasidiaceae</taxon>
        <taxon>Rhizoctonia</taxon>
    </lineage>
</organism>